<reference evidence="2" key="1">
    <citation type="submission" date="2020-03" db="EMBL/GenBank/DDBJ databases">
        <title>Psychroflexus Maritimus sp. nov., isolate from marine sediment.</title>
        <authorList>
            <person name="Zhong Y.-L."/>
        </authorList>
    </citation>
    <scope>NUCLEOTIDE SEQUENCE</scope>
    <source>
        <strain evidence="2">C1</strain>
    </source>
</reference>
<feature type="transmembrane region" description="Helical" evidence="1">
    <location>
        <begin position="35"/>
        <end position="59"/>
    </location>
</feature>
<keyword evidence="3" id="KW-1185">Reference proteome</keyword>
<dbReference type="RefSeq" id="WP_166400402.1">
    <property type="nucleotide sequence ID" value="NZ_JAANAS010000051.1"/>
</dbReference>
<proteinExistence type="predicted"/>
<keyword evidence="1" id="KW-0812">Transmembrane</keyword>
<protein>
    <recommendedName>
        <fullName evidence="4">DoxX-like family protein</fullName>
    </recommendedName>
</protein>
<feature type="transmembrane region" description="Helical" evidence="1">
    <location>
        <begin position="96"/>
        <end position="117"/>
    </location>
</feature>
<accession>A0A967ADB7</accession>
<evidence type="ECO:0000256" key="1">
    <source>
        <dbReference type="SAM" id="Phobius"/>
    </source>
</evidence>
<dbReference type="PANTHER" id="PTHR36974">
    <property type="entry name" value="MEMBRANE PROTEIN-RELATED"/>
    <property type="match status" value="1"/>
</dbReference>
<keyword evidence="1" id="KW-1133">Transmembrane helix</keyword>
<evidence type="ECO:0008006" key="4">
    <source>
        <dbReference type="Google" id="ProtNLM"/>
    </source>
</evidence>
<evidence type="ECO:0000313" key="2">
    <source>
        <dbReference type="EMBL" id="NGZ90147.1"/>
    </source>
</evidence>
<dbReference type="Proteomes" id="UP000643701">
    <property type="component" value="Unassembled WGS sequence"/>
</dbReference>
<dbReference type="GO" id="GO:0016020">
    <property type="term" value="C:membrane"/>
    <property type="evidence" value="ECO:0007669"/>
    <property type="project" value="UniProtKB-SubCell"/>
</dbReference>
<dbReference type="AlphaFoldDB" id="A0A967ADB7"/>
<dbReference type="EMBL" id="JAANAS010000051">
    <property type="protein sequence ID" value="NGZ90147.1"/>
    <property type="molecule type" value="Genomic_DNA"/>
</dbReference>
<gene>
    <name evidence="2" type="ORF">G7034_07770</name>
</gene>
<name>A0A967ADB7_9FLAO</name>
<feature type="transmembrane region" description="Helical" evidence="1">
    <location>
        <begin position="6"/>
        <end position="23"/>
    </location>
</feature>
<dbReference type="GO" id="GO:0030416">
    <property type="term" value="P:methylamine metabolic process"/>
    <property type="evidence" value="ECO:0007669"/>
    <property type="project" value="InterPro"/>
</dbReference>
<sequence>MQATWDLYVMAVMYMFAGLMHFIKPKPYLKVMPQFLPAHKTLVLLSGIAEVILGVGILFAETRNLSIVGIVAMLVVFFLVHFNMLRGGKHAAGVPLWILILRIPLQFLLIWWAVVYWI</sequence>
<dbReference type="PANTHER" id="PTHR36974:SF1">
    <property type="entry name" value="DOXX FAMILY MEMBRANE PROTEIN"/>
    <property type="match status" value="1"/>
</dbReference>
<comment type="caution">
    <text evidence="2">The sequence shown here is derived from an EMBL/GenBank/DDBJ whole genome shotgun (WGS) entry which is preliminary data.</text>
</comment>
<evidence type="ECO:0000313" key="3">
    <source>
        <dbReference type="Proteomes" id="UP000643701"/>
    </source>
</evidence>
<feature type="transmembrane region" description="Helical" evidence="1">
    <location>
        <begin position="65"/>
        <end position="84"/>
    </location>
</feature>
<organism evidence="2 3">
    <name type="scientific">Psychroflexus maritimus</name>
    <dbReference type="NCBI Taxonomy" id="2714865"/>
    <lineage>
        <taxon>Bacteria</taxon>
        <taxon>Pseudomonadati</taxon>
        <taxon>Bacteroidota</taxon>
        <taxon>Flavobacteriia</taxon>
        <taxon>Flavobacteriales</taxon>
        <taxon>Flavobacteriaceae</taxon>
        <taxon>Psychroflexus</taxon>
    </lineage>
</organism>
<keyword evidence="1" id="KW-0472">Membrane</keyword>